<dbReference type="EMBL" id="PUHZ01000014">
    <property type="protein sequence ID" value="PQO45631.1"/>
    <property type="molecule type" value="Genomic_DNA"/>
</dbReference>
<comment type="caution">
    <text evidence="2">The sequence shown here is derived from an EMBL/GenBank/DDBJ whole genome shotgun (WGS) entry which is preliminary data.</text>
</comment>
<feature type="chain" id="PRO_5015661053" evidence="1">
    <location>
        <begin position="19"/>
        <end position="98"/>
    </location>
</feature>
<dbReference type="Proteomes" id="UP000237819">
    <property type="component" value="Unassembled WGS sequence"/>
</dbReference>
<sequence length="98" mass="10889">MFKTLLMAAVVSAGLMFAATPQAEAGWGRRYRPRPVNVRKVYRPPVSVYRAPRYYGGVYGPNVYRYRSYRPGYYGGYGAPGIYGRVGYGPGISFGIGF</sequence>
<dbReference type="AlphaFoldDB" id="A0A2S8GMP5"/>
<keyword evidence="1" id="KW-0732">Signal</keyword>
<dbReference type="RefSeq" id="WP_105336122.1">
    <property type="nucleotide sequence ID" value="NZ_PUHZ01000014.1"/>
</dbReference>
<evidence type="ECO:0000313" key="2">
    <source>
        <dbReference type="EMBL" id="PQO45631.1"/>
    </source>
</evidence>
<feature type="signal peptide" evidence="1">
    <location>
        <begin position="1"/>
        <end position="18"/>
    </location>
</feature>
<dbReference type="OrthoDB" id="292263at2"/>
<gene>
    <name evidence="2" type="ORF">C5Y93_14440</name>
</gene>
<evidence type="ECO:0000256" key="1">
    <source>
        <dbReference type="SAM" id="SignalP"/>
    </source>
</evidence>
<protein>
    <submittedName>
        <fullName evidence="2">Uncharacterized protein</fullName>
    </submittedName>
</protein>
<accession>A0A2S8GMP5</accession>
<name>A0A2S8GMP5_9BACT</name>
<proteinExistence type="predicted"/>
<organism evidence="2 3">
    <name type="scientific">Blastopirellula marina</name>
    <dbReference type="NCBI Taxonomy" id="124"/>
    <lineage>
        <taxon>Bacteria</taxon>
        <taxon>Pseudomonadati</taxon>
        <taxon>Planctomycetota</taxon>
        <taxon>Planctomycetia</taxon>
        <taxon>Pirellulales</taxon>
        <taxon>Pirellulaceae</taxon>
        <taxon>Blastopirellula</taxon>
    </lineage>
</organism>
<evidence type="ECO:0000313" key="3">
    <source>
        <dbReference type="Proteomes" id="UP000237819"/>
    </source>
</evidence>
<reference evidence="2 3" key="1">
    <citation type="submission" date="2018-02" db="EMBL/GenBank/DDBJ databases">
        <title>Comparative genomes isolates from brazilian mangrove.</title>
        <authorList>
            <person name="Araujo J.E."/>
            <person name="Taketani R.G."/>
            <person name="Silva M.C.P."/>
            <person name="Loureco M.V."/>
            <person name="Andreote F.D."/>
        </authorList>
    </citation>
    <scope>NUCLEOTIDE SEQUENCE [LARGE SCALE GENOMIC DNA]</scope>
    <source>
        <strain evidence="2 3">Nap-Phe MGV</strain>
    </source>
</reference>